<dbReference type="EMBL" id="QTPM01000064">
    <property type="protein sequence ID" value="RQY82359.1"/>
    <property type="molecule type" value="Genomic_DNA"/>
</dbReference>
<protein>
    <recommendedName>
        <fullName evidence="3">Transposase</fullName>
    </recommendedName>
</protein>
<comment type="caution">
    <text evidence="1">The sequence shown here is derived from an EMBL/GenBank/DDBJ whole genome shotgun (WGS) entry which is preliminary data.</text>
</comment>
<reference evidence="1 2" key="1">
    <citation type="submission" date="2018-08" db="EMBL/GenBank/DDBJ databases">
        <title>Comparative analysis of Burkholderia isolates from Puerto Rico.</title>
        <authorList>
            <person name="Hall C."/>
            <person name="Sahl J."/>
            <person name="Wagner D."/>
        </authorList>
    </citation>
    <scope>NUCLEOTIDE SEQUENCE [LARGE SCALE GENOMIC DNA]</scope>
    <source>
        <strain evidence="1 2">Bp8966</strain>
    </source>
</reference>
<organism evidence="1 2">
    <name type="scientific">Burkholderia stagnalis</name>
    <dbReference type="NCBI Taxonomy" id="1503054"/>
    <lineage>
        <taxon>Bacteria</taxon>
        <taxon>Pseudomonadati</taxon>
        <taxon>Pseudomonadota</taxon>
        <taxon>Betaproteobacteria</taxon>
        <taxon>Burkholderiales</taxon>
        <taxon>Burkholderiaceae</taxon>
        <taxon>Burkholderia</taxon>
        <taxon>Burkholderia cepacia complex</taxon>
    </lineage>
</organism>
<name>A0ABX9YEB7_9BURK</name>
<dbReference type="Proteomes" id="UP000281098">
    <property type="component" value="Unassembled WGS sequence"/>
</dbReference>
<keyword evidence="2" id="KW-1185">Reference proteome</keyword>
<evidence type="ECO:0000313" key="2">
    <source>
        <dbReference type="Proteomes" id="UP000281098"/>
    </source>
</evidence>
<accession>A0ABX9YEB7</accession>
<proteinExistence type="predicted"/>
<gene>
    <name evidence="1" type="ORF">DF017_32030</name>
</gene>
<sequence length="71" mass="7973">MRETAGAHGCARILLDARAAQPRDNLTHDKSCNDDLSHLLIFDKSYRRKMRPLSWIECASGVDGFNDNQAV</sequence>
<evidence type="ECO:0000313" key="1">
    <source>
        <dbReference type="EMBL" id="RQY82359.1"/>
    </source>
</evidence>
<evidence type="ECO:0008006" key="3">
    <source>
        <dbReference type="Google" id="ProtNLM"/>
    </source>
</evidence>